<dbReference type="Gene3D" id="6.10.250.3150">
    <property type="match status" value="1"/>
</dbReference>
<evidence type="ECO:0000256" key="1">
    <source>
        <dbReference type="ARBA" id="ARBA00007074"/>
    </source>
</evidence>
<dbReference type="Proteomes" id="UP001597212">
    <property type="component" value="Unassembled WGS sequence"/>
</dbReference>
<keyword evidence="2" id="KW-0645">Protease</keyword>
<accession>A0ABW4CUR5</accession>
<dbReference type="InterPro" id="IPR000064">
    <property type="entry name" value="NLP_P60_dom"/>
</dbReference>
<keyword evidence="6" id="KW-0175">Coiled coil</keyword>
<protein>
    <submittedName>
        <fullName evidence="9">NlpC/P60 family protein</fullName>
    </submittedName>
</protein>
<feature type="coiled-coil region" evidence="6">
    <location>
        <begin position="140"/>
        <end position="197"/>
    </location>
</feature>
<dbReference type="Pfam" id="PF24568">
    <property type="entry name" value="CC_PcsB"/>
    <property type="match status" value="1"/>
</dbReference>
<feature type="chain" id="PRO_5045064414" evidence="7">
    <location>
        <begin position="25"/>
        <end position="368"/>
    </location>
</feature>
<dbReference type="SUPFAM" id="SSF54001">
    <property type="entry name" value="Cysteine proteinases"/>
    <property type="match status" value="1"/>
</dbReference>
<sequence length="368" mass="38037">MRLGKIAAALGAAALIGIAGGSQTMVSAAPTASTSQPTDVIEQLRAAQDQVLKSSNEASNLVTKIAQTQAAIDDTQGKIGKYQVQIDNATTEVKSRKAVLKNQLVALQKQIGDSATGNVYVDFLLNAKNFSDLVARGFTVNKLNQASQEALQSIQDAKAKAETLKQAEIAKKAELVANQAKLEAAKIQLDKATAQAKADATALQEKVAASKPQLVALTSAKSKRTASAAKALVQETATPATQAAPSRPTLNGGSLVANALAMQGVPYVSGGKTTAGVDCSGLVYVAGRAAGIPALSTYHTSQALSSMGQNVSMGSLQPGDLLFWGRVGAAYHVAIYVGGGTYVHAPKPGDRVHTASINGYRPNFARRL</sequence>
<dbReference type="RefSeq" id="WP_164506217.1">
    <property type="nucleotide sequence ID" value="NZ_JBHTOK010000012.1"/>
</dbReference>
<comment type="caution">
    <text evidence="9">The sequence shown here is derived from an EMBL/GenBank/DDBJ whole genome shotgun (WGS) entry which is preliminary data.</text>
</comment>
<keyword evidence="5" id="KW-0788">Thiol protease</keyword>
<feature type="domain" description="NlpC/P60" evidence="8">
    <location>
        <begin position="249"/>
        <end position="368"/>
    </location>
</feature>
<evidence type="ECO:0000256" key="6">
    <source>
        <dbReference type="SAM" id="Coils"/>
    </source>
</evidence>
<dbReference type="InterPro" id="IPR051794">
    <property type="entry name" value="PG_Endopeptidase_C40"/>
</dbReference>
<keyword evidence="4" id="KW-0378">Hydrolase</keyword>
<dbReference type="InterPro" id="IPR038765">
    <property type="entry name" value="Papain-like_cys_pep_sf"/>
</dbReference>
<reference evidence="10" key="1">
    <citation type="journal article" date="2019" name="Int. J. Syst. Evol. Microbiol.">
        <title>The Global Catalogue of Microorganisms (GCM) 10K type strain sequencing project: providing services to taxonomists for standard genome sequencing and annotation.</title>
        <authorList>
            <consortium name="The Broad Institute Genomics Platform"/>
            <consortium name="The Broad Institute Genome Sequencing Center for Infectious Disease"/>
            <person name="Wu L."/>
            <person name="Ma J."/>
        </authorList>
    </citation>
    <scope>NUCLEOTIDE SEQUENCE [LARGE SCALE GENOMIC DNA]</scope>
    <source>
        <strain evidence="10">CCM 8912</strain>
    </source>
</reference>
<dbReference type="PROSITE" id="PS51935">
    <property type="entry name" value="NLPC_P60"/>
    <property type="match status" value="1"/>
</dbReference>
<evidence type="ECO:0000256" key="4">
    <source>
        <dbReference type="ARBA" id="ARBA00022801"/>
    </source>
</evidence>
<name>A0ABW4CUR5_9LACO</name>
<dbReference type="Gene3D" id="3.90.1720.10">
    <property type="entry name" value="endopeptidase domain like (from Nostoc punctiforme)"/>
    <property type="match status" value="1"/>
</dbReference>
<evidence type="ECO:0000313" key="9">
    <source>
        <dbReference type="EMBL" id="MFD1440335.1"/>
    </source>
</evidence>
<gene>
    <name evidence="9" type="ORF">ACFQ5K_02890</name>
</gene>
<dbReference type="PANTHER" id="PTHR47359">
    <property type="entry name" value="PEPTIDOGLYCAN DL-ENDOPEPTIDASE CWLO"/>
    <property type="match status" value="1"/>
</dbReference>
<dbReference type="Pfam" id="PF00877">
    <property type="entry name" value="NLPC_P60"/>
    <property type="match status" value="1"/>
</dbReference>
<evidence type="ECO:0000256" key="2">
    <source>
        <dbReference type="ARBA" id="ARBA00022670"/>
    </source>
</evidence>
<dbReference type="EMBL" id="JBHTOK010000012">
    <property type="protein sequence ID" value="MFD1440335.1"/>
    <property type="molecule type" value="Genomic_DNA"/>
</dbReference>
<keyword evidence="3 7" id="KW-0732">Signal</keyword>
<evidence type="ECO:0000313" key="10">
    <source>
        <dbReference type="Proteomes" id="UP001597212"/>
    </source>
</evidence>
<evidence type="ECO:0000256" key="3">
    <source>
        <dbReference type="ARBA" id="ARBA00022729"/>
    </source>
</evidence>
<organism evidence="9 10">
    <name type="scientific">Lacticaseibacillus hegangensis</name>
    <dbReference type="NCBI Taxonomy" id="2486010"/>
    <lineage>
        <taxon>Bacteria</taxon>
        <taxon>Bacillati</taxon>
        <taxon>Bacillota</taxon>
        <taxon>Bacilli</taxon>
        <taxon>Lactobacillales</taxon>
        <taxon>Lactobacillaceae</taxon>
        <taxon>Lacticaseibacillus</taxon>
    </lineage>
</organism>
<comment type="similarity">
    <text evidence="1">Belongs to the peptidase C40 family.</text>
</comment>
<evidence type="ECO:0000256" key="7">
    <source>
        <dbReference type="SAM" id="SignalP"/>
    </source>
</evidence>
<feature type="signal peptide" evidence="7">
    <location>
        <begin position="1"/>
        <end position="24"/>
    </location>
</feature>
<evidence type="ECO:0000256" key="5">
    <source>
        <dbReference type="ARBA" id="ARBA00022807"/>
    </source>
</evidence>
<dbReference type="InterPro" id="IPR057309">
    <property type="entry name" value="PcsB_CC"/>
</dbReference>
<evidence type="ECO:0000259" key="8">
    <source>
        <dbReference type="PROSITE" id="PS51935"/>
    </source>
</evidence>
<dbReference type="PANTHER" id="PTHR47359:SF3">
    <property type="entry name" value="NLP_P60 DOMAIN-CONTAINING PROTEIN-RELATED"/>
    <property type="match status" value="1"/>
</dbReference>
<proteinExistence type="inferred from homology"/>
<keyword evidence="10" id="KW-1185">Reference proteome</keyword>